<name>A0A3G9INR0_9BACL</name>
<dbReference type="KEGG" id="pbk:Back11_13010"/>
<dbReference type="RefSeq" id="WP_164522696.1">
    <property type="nucleotide sequence ID" value="NZ_AP019308.1"/>
</dbReference>
<sequence length="47" mass="5118">MPSAITSLTQLKQAFAAADEDFLAIELKSMIERLNEIQKLLADGPQG</sequence>
<dbReference type="Proteomes" id="UP000275368">
    <property type="component" value="Chromosome"/>
</dbReference>
<organism evidence="1 2">
    <name type="scientific">Paenibacillus baekrokdamisoli</name>
    <dbReference type="NCBI Taxonomy" id="1712516"/>
    <lineage>
        <taxon>Bacteria</taxon>
        <taxon>Bacillati</taxon>
        <taxon>Bacillota</taxon>
        <taxon>Bacilli</taxon>
        <taxon>Bacillales</taxon>
        <taxon>Paenibacillaceae</taxon>
        <taxon>Paenibacillus</taxon>
    </lineage>
</organism>
<dbReference type="EMBL" id="AP019308">
    <property type="protein sequence ID" value="BBH19956.1"/>
    <property type="molecule type" value="Genomic_DNA"/>
</dbReference>
<dbReference type="AlphaFoldDB" id="A0A3G9INR0"/>
<evidence type="ECO:0000313" key="1">
    <source>
        <dbReference type="EMBL" id="BBH19956.1"/>
    </source>
</evidence>
<accession>A0A3G9INR0</accession>
<reference evidence="1 2" key="1">
    <citation type="submission" date="2018-11" db="EMBL/GenBank/DDBJ databases">
        <title>Complete genome sequence of Paenibacillus baekrokdamisoli strain KCTC 33723.</title>
        <authorList>
            <person name="Kang S.W."/>
            <person name="Lee K.C."/>
            <person name="Kim K.K."/>
            <person name="Kim J.S."/>
            <person name="Kim D.S."/>
            <person name="Ko S.H."/>
            <person name="Yang S.H."/>
            <person name="Lee J.S."/>
        </authorList>
    </citation>
    <scope>NUCLEOTIDE SEQUENCE [LARGE SCALE GENOMIC DNA]</scope>
    <source>
        <strain evidence="1 2">KCTC 33723</strain>
    </source>
</reference>
<keyword evidence="2" id="KW-1185">Reference proteome</keyword>
<protein>
    <submittedName>
        <fullName evidence="1">Uncharacterized protein</fullName>
    </submittedName>
</protein>
<proteinExistence type="predicted"/>
<gene>
    <name evidence="1" type="ORF">Back11_13010</name>
</gene>
<evidence type="ECO:0000313" key="2">
    <source>
        <dbReference type="Proteomes" id="UP000275368"/>
    </source>
</evidence>